<evidence type="ECO:0000256" key="1">
    <source>
        <dbReference type="ARBA" id="ARBA00022741"/>
    </source>
</evidence>
<dbReference type="InterPro" id="IPR045455">
    <property type="entry name" value="NrS-1_pol-like_helicase"/>
</dbReference>
<proteinExistence type="predicted"/>
<dbReference type="Gene3D" id="3.40.50.300">
    <property type="entry name" value="P-loop containing nucleotide triphosphate hydrolases"/>
    <property type="match status" value="1"/>
</dbReference>
<evidence type="ECO:0000256" key="4">
    <source>
        <dbReference type="ARBA" id="ARBA00022840"/>
    </source>
</evidence>
<accession>A0ABT2DV14</accession>
<name>A0ABT2DV14_9BACI</name>
<evidence type="ECO:0000256" key="3">
    <source>
        <dbReference type="ARBA" id="ARBA00022806"/>
    </source>
</evidence>
<dbReference type="InterPro" id="IPR027417">
    <property type="entry name" value="P-loop_NTPase"/>
</dbReference>
<keyword evidence="7" id="KW-1185">Reference proteome</keyword>
<dbReference type="PANTHER" id="PTHR35372:SF2">
    <property type="entry name" value="SF3 HELICASE DOMAIN-CONTAINING PROTEIN"/>
    <property type="match status" value="1"/>
</dbReference>
<dbReference type="InterPro" id="IPR004968">
    <property type="entry name" value="DNA_primase/NTPase_C"/>
</dbReference>
<keyword evidence="1" id="KW-0547">Nucleotide-binding</keyword>
<dbReference type="EMBL" id="JANTOO010000021">
    <property type="protein sequence ID" value="MCS1398739.1"/>
    <property type="molecule type" value="Genomic_DNA"/>
</dbReference>
<evidence type="ECO:0000259" key="5">
    <source>
        <dbReference type="PROSITE" id="PS51206"/>
    </source>
</evidence>
<comment type="caution">
    <text evidence="6">The sequence shown here is derived from an EMBL/GenBank/DDBJ whole genome shotgun (WGS) entry which is preliminary data.</text>
</comment>
<protein>
    <submittedName>
        <fullName evidence="6">Phage/plasmid primase, P4 family</fullName>
    </submittedName>
</protein>
<dbReference type="InterPro" id="IPR014818">
    <property type="entry name" value="Phage/plasmid_primase_P4_C"/>
</dbReference>
<dbReference type="SUPFAM" id="SSF52540">
    <property type="entry name" value="P-loop containing nucleoside triphosphate hydrolases"/>
    <property type="match status" value="1"/>
</dbReference>
<dbReference type="Pfam" id="PF08706">
    <property type="entry name" value="D5_N"/>
    <property type="match status" value="1"/>
</dbReference>
<dbReference type="Proteomes" id="UP001525021">
    <property type="component" value="Unassembled WGS sequence"/>
</dbReference>
<sequence>MNDGLANSWKSIYEKEAIRAILREATFVAELNIYSDLVNLQNGMYNLKTHKLEKHHPRYLSTVRIPIIYNRSAKCPKFLHFMDEITNNDSDLIKVHQELIGYWITTEIKSEKAVYYYGRGANGKSVLANLVKILVGNENVSTIPLAQFNSNFGLEGIMNKTLNVAAENEMNGLKLNTETFKAIVSGDGITINIKFKSPIVNYKSKCRLLFLGNELPDTSDLTQGYFRRLIIIPFKRTFKEEERNRDILQELQEELDGIFNWAIEGLVRLNQLEFNFTKADAIESEMAKYQLMQNPVLNFFESTVVLSGNLKIKRSEIYKLYLEWIEKNGLYNSVRNNRQFKKEFENVLDSKGILIIEKRIDGYDHIAGMSFNI</sequence>
<evidence type="ECO:0000256" key="2">
    <source>
        <dbReference type="ARBA" id="ARBA00022801"/>
    </source>
</evidence>
<dbReference type="PANTHER" id="PTHR35372">
    <property type="entry name" value="ATP BINDING PROTEIN-RELATED"/>
    <property type="match status" value="1"/>
</dbReference>
<dbReference type="RefSeq" id="WP_012296192.1">
    <property type="nucleotide sequence ID" value="NZ_JANTOO010000021.1"/>
</dbReference>
<dbReference type="PROSITE" id="PS51206">
    <property type="entry name" value="SF3_HELICASE_1"/>
    <property type="match status" value="1"/>
</dbReference>
<keyword evidence="4" id="KW-0067">ATP-binding</keyword>
<dbReference type="Pfam" id="PF19263">
    <property type="entry name" value="DUF5906"/>
    <property type="match status" value="1"/>
</dbReference>
<evidence type="ECO:0000313" key="7">
    <source>
        <dbReference type="Proteomes" id="UP001525021"/>
    </source>
</evidence>
<dbReference type="InterPro" id="IPR014015">
    <property type="entry name" value="Helicase_SF3_DNA-vir"/>
</dbReference>
<dbReference type="InterPro" id="IPR051620">
    <property type="entry name" value="ORF904-like_C"/>
</dbReference>
<dbReference type="Pfam" id="PF03288">
    <property type="entry name" value="Pox_D5"/>
    <property type="match status" value="1"/>
</dbReference>
<dbReference type="NCBIfam" id="TIGR01613">
    <property type="entry name" value="primase_Cterm"/>
    <property type="match status" value="1"/>
</dbReference>
<dbReference type="InterPro" id="IPR006500">
    <property type="entry name" value="Helicase_put_C_phage/plasmid"/>
</dbReference>
<evidence type="ECO:0000313" key="6">
    <source>
        <dbReference type="EMBL" id="MCS1398739.1"/>
    </source>
</evidence>
<organism evidence="6 7">
    <name type="scientific">Lysinibacillus pinottii</name>
    <dbReference type="NCBI Taxonomy" id="2973932"/>
    <lineage>
        <taxon>Bacteria</taxon>
        <taxon>Bacillati</taxon>
        <taxon>Bacillota</taxon>
        <taxon>Bacilli</taxon>
        <taxon>Bacillales</taxon>
        <taxon>Bacillaceae</taxon>
        <taxon>Lysinibacillus</taxon>
    </lineage>
</organism>
<reference evidence="6 7" key="1">
    <citation type="submission" date="2022-08" db="EMBL/GenBank/DDBJ databases">
        <title>Lysinibacillus sequencing.</title>
        <authorList>
            <person name="Dunlap C."/>
        </authorList>
    </citation>
    <scope>NUCLEOTIDE SEQUENCE [LARGE SCALE GENOMIC DNA]</scope>
    <source>
        <strain evidence="6 7">PB211</strain>
    </source>
</reference>
<gene>
    <name evidence="6" type="ORF">NXZ79_22230</name>
</gene>
<feature type="domain" description="SF3 helicase" evidence="5">
    <location>
        <begin position="91"/>
        <end position="247"/>
    </location>
</feature>
<keyword evidence="2" id="KW-0378">Hydrolase</keyword>
<keyword evidence="3" id="KW-0347">Helicase</keyword>